<dbReference type="CDD" id="cd00093">
    <property type="entry name" value="HTH_XRE"/>
    <property type="match status" value="1"/>
</dbReference>
<dbReference type="Pfam" id="PF01381">
    <property type="entry name" value="HTH_3"/>
    <property type="match status" value="1"/>
</dbReference>
<accession>A0A075WD48</accession>
<gene>
    <name evidence="2" type="ORF">AFULGI_00007220</name>
</gene>
<dbReference type="PIRSF" id="PIRSF005978">
    <property type="entry name" value="HTH_MJ0621_prd"/>
    <property type="match status" value="1"/>
</dbReference>
<feature type="domain" description="HTH cro/C1-type" evidence="1">
    <location>
        <begin position="21"/>
        <end position="67"/>
    </location>
</feature>
<dbReference type="EMBL" id="CP006577">
    <property type="protein sequence ID" value="AIG97522.1"/>
    <property type="molecule type" value="Genomic_DNA"/>
</dbReference>
<dbReference type="AlphaFoldDB" id="A0A075WD48"/>
<name>A0A075WD48_ARCFL</name>
<dbReference type="KEGG" id="afg:AFULGI_00007220"/>
<dbReference type="InterPro" id="IPR010982">
    <property type="entry name" value="Lambda_DNA-bd_dom_sf"/>
</dbReference>
<evidence type="ECO:0000313" key="3">
    <source>
        <dbReference type="Proteomes" id="UP000028501"/>
    </source>
</evidence>
<reference evidence="2 3" key="1">
    <citation type="submission" date="2013-07" db="EMBL/GenBank/DDBJ databases">
        <title>Genome of Archaeoglobus fulgidus.</title>
        <authorList>
            <person name="Fiebig A."/>
            <person name="Birkeland N.-K."/>
        </authorList>
    </citation>
    <scope>NUCLEOTIDE SEQUENCE [LARGE SCALE GENOMIC DNA]</scope>
    <source>
        <strain evidence="2 3">DSM 8774</strain>
    </source>
</reference>
<dbReference type="InterPro" id="IPR016472">
    <property type="entry name" value="Tscrpt_reg_MJ0621_prd"/>
</dbReference>
<dbReference type="HOGENOM" id="CLU_129113_0_0_2"/>
<evidence type="ECO:0000259" key="1">
    <source>
        <dbReference type="Pfam" id="PF01381"/>
    </source>
</evidence>
<organism evidence="2 3">
    <name type="scientific">Archaeoglobus fulgidus DSM 8774</name>
    <dbReference type="NCBI Taxonomy" id="1344584"/>
    <lineage>
        <taxon>Archaea</taxon>
        <taxon>Methanobacteriati</taxon>
        <taxon>Methanobacteriota</taxon>
        <taxon>Archaeoglobi</taxon>
        <taxon>Archaeoglobales</taxon>
        <taxon>Archaeoglobaceae</taxon>
        <taxon>Archaeoglobus</taxon>
    </lineage>
</organism>
<sequence>MVMIYRLAECIARGEDFGSCLQKLLDERGMHPSEFAKRANIPLSSLYKILKGSKPRYDNITRIFSALYEKKGFVALIAARYVLEELKFGEKVRVYPVSTLEDAIVAVVRAEKDGARAIVCAPILSSLAEKVVDVPVITIKPGKSVIEAVEAAMKLI</sequence>
<dbReference type="SUPFAM" id="SSF159800">
    <property type="entry name" value="PrpR receptor domain-like"/>
    <property type="match status" value="1"/>
</dbReference>
<proteinExistence type="predicted"/>
<dbReference type="GO" id="GO:0003677">
    <property type="term" value="F:DNA binding"/>
    <property type="evidence" value="ECO:0007669"/>
    <property type="project" value="InterPro"/>
</dbReference>
<dbReference type="Proteomes" id="UP000028501">
    <property type="component" value="Chromosome"/>
</dbReference>
<dbReference type="SUPFAM" id="SSF47413">
    <property type="entry name" value="lambda repressor-like DNA-binding domains"/>
    <property type="match status" value="1"/>
</dbReference>
<protein>
    <submittedName>
        <fullName evidence="2">Putative transcriptional regulator with an HTH domain protein</fullName>
    </submittedName>
</protein>
<evidence type="ECO:0000313" key="2">
    <source>
        <dbReference type="EMBL" id="AIG97522.1"/>
    </source>
</evidence>
<dbReference type="InterPro" id="IPR001387">
    <property type="entry name" value="Cro/C1-type_HTH"/>
</dbReference>